<comment type="caution">
    <text evidence="2">The sequence shown here is derived from an EMBL/GenBank/DDBJ whole genome shotgun (WGS) entry which is preliminary data.</text>
</comment>
<sequence length="54" mass="6017">MTTDSAPPAFERQKETDELNLTELDEVNGGLIPLLVGAAYVGLVGYAFYRNYRH</sequence>
<name>A0A5C4L566_9HYPH</name>
<dbReference type="NCBIfam" id="TIGR03949">
    <property type="entry name" value="bact_IIb_cerein"/>
    <property type="match status" value="1"/>
</dbReference>
<accession>A0A5C4L566</accession>
<dbReference type="AlphaFoldDB" id="A0A5C4L566"/>
<dbReference type="Proteomes" id="UP000305267">
    <property type="component" value="Unassembled WGS sequence"/>
</dbReference>
<keyword evidence="1" id="KW-1133">Transmembrane helix</keyword>
<keyword evidence="1" id="KW-0812">Transmembrane</keyword>
<proteinExistence type="predicted"/>
<dbReference type="EMBL" id="VDDA01000054">
    <property type="protein sequence ID" value="TNC05963.1"/>
    <property type="molecule type" value="Genomic_DNA"/>
</dbReference>
<gene>
    <name evidence="2" type="ORF">FF100_35145</name>
</gene>
<feature type="transmembrane region" description="Helical" evidence="1">
    <location>
        <begin position="30"/>
        <end position="49"/>
    </location>
</feature>
<keyword evidence="1" id="KW-0472">Membrane</keyword>
<evidence type="ECO:0000313" key="2">
    <source>
        <dbReference type="EMBL" id="TNC05963.1"/>
    </source>
</evidence>
<dbReference type="InterPro" id="IPR023991">
    <property type="entry name" value="Bacteriocin_IIb_lactobn/cerein"/>
</dbReference>
<reference evidence="2 3" key="1">
    <citation type="submission" date="2019-06" db="EMBL/GenBank/DDBJ databases">
        <title>Genome of Methylobacterium sp. 17Sr1-39.</title>
        <authorList>
            <person name="Seo T."/>
        </authorList>
    </citation>
    <scope>NUCLEOTIDE SEQUENCE [LARGE SCALE GENOMIC DNA]</scope>
    <source>
        <strain evidence="2 3">17Sr1-39</strain>
    </source>
</reference>
<protein>
    <submittedName>
        <fullName evidence="2">Class IIb bacteriocin, lactobin A/cerein 7B family</fullName>
    </submittedName>
</protein>
<organism evidence="2 3">
    <name type="scientific">Methylobacterium terricola</name>
    <dbReference type="NCBI Taxonomy" id="2583531"/>
    <lineage>
        <taxon>Bacteria</taxon>
        <taxon>Pseudomonadati</taxon>
        <taxon>Pseudomonadota</taxon>
        <taxon>Alphaproteobacteria</taxon>
        <taxon>Hyphomicrobiales</taxon>
        <taxon>Methylobacteriaceae</taxon>
        <taxon>Methylobacterium</taxon>
    </lineage>
</organism>
<evidence type="ECO:0000256" key="1">
    <source>
        <dbReference type="SAM" id="Phobius"/>
    </source>
</evidence>
<evidence type="ECO:0000313" key="3">
    <source>
        <dbReference type="Proteomes" id="UP000305267"/>
    </source>
</evidence>
<keyword evidence="3" id="KW-1185">Reference proteome</keyword>